<dbReference type="Gene3D" id="3.30.70.100">
    <property type="match status" value="1"/>
</dbReference>
<organism evidence="3 4">
    <name type="scientific">Paraburkholderia polaris</name>
    <dbReference type="NCBI Taxonomy" id="2728848"/>
    <lineage>
        <taxon>Bacteria</taxon>
        <taxon>Pseudomonadati</taxon>
        <taxon>Pseudomonadota</taxon>
        <taxon>Betaproteobacteria</taxon>
        <taxon>Burkholderiales</taxon>
        <taxon>Burkholderiaceae</taxon>
        <taxon>Paraburkholderia</taxon>
    </lineage>
</organism>
<comment type="subunit">
    <text evidence="1">Homodimer.</text>
</comment>
<protein>
    <submittedName>
        <fullName evidence="3">Dabb family protein</fullName>
    </submittedName>
</protein>
<dbReference type="PANTHER" id="PTHR33178:SF10">
    <property type="entry name" value="STRESS-RESPONSE A_B BARREL DOMAIN-CONTAINING PROTEIN"/>
    <property type="match status" value="1"/>
</dbReference>
<dbReference type="InterPro" id="IPR013097">
    <property type="entry name" value="Dabb"/>
</dbReference>
<dbReference type="PROSITE" id="PS51502">
    <property type="entry name" value="S_R_A_B_BARREL"/>
    <property type="match status" value="1"/>
</dbReference>
<dbReference type="Pfam" id="PF07876">
    <property type="entry name" value="Dabb"/>
    <property type="match status" value="1"/>
</dbReference>
<dbReference type="SUPFAM" id="SSF54909">
    <property type="entry name" value="Dimeric alpha+beta barrel"/>
    <property type="match status" value="1"/>
</dbReference>
<comment type="caution">
    <text evidence="3">The sequence shown here is derived from an EMBL/GenBank/DDBJ whole genome shotgun (WGS) entry which is preliminary data.</text>
</comment>
<reference evidence="3 4" key="1">
    <citation type="submission" date="2020-04" db="EMBL/GenBank/DDBJ databases">
        <title>Paraburkholderia sp. RP-4-7 isolated from soil.</title>
        <authorList>
            <person name="Dahal R.H."/>
        </authorList>
    </citation>
    <scope>NUCLEOTIDE SEQUENCE [LARGE SCALE GENOMIC DNA]</scope>
    <source>
        <strain evidence="3 4">RP-4-7</strain>
    </source>
</reference>
<dbReference type="PANTHER" id="PTHR33178">
    <property type="match status" value="1"/>
</dbReference>
<dbReference type="Proteomes" id="UP000544134">
    <property type="component" value="Unassembled WGS sequence"/>
</dbReference>
<feature type="domain" description="Stress-response A/B barrel" evidence="2">
    <location>
        <begin position="2"/>
        <end position="95"/>
    </location>
</feature>
<sequence>MIKHTVMFRFKNDVTDENRRSLIDEYLSLPSVYPKMKNYSFGKNISERDQTFEYAFSVEFETEEDLKEYLNSEIHEKHVIERWRPMIESRAIASFVDATPYGKIQ</sequence>
<evidence type="ECO:0000259" key="2">
    <source>
        <dbReference type="PROSITE" id="PS51502"/>
    </source>
</evidence>
<evidence type="ECO:0000313" key="4">
    <source>
        <dbReference type="Proteomes" id="UP000544134"/>
    </source>
</evidence>
<evidence type="ECO:0000313" key="3">
    <source>
        <dbReference type="EMBL" id="NMM04421.1"/>
    </source>
</evidence>
<dbReference type="EMBL" id="JABBGJ010000089">
    <property type="protein sequence ID" value="NMM04421.1"/>
    <property type="molecule type" value="Genomic_DNA"/>
</dbReference>
<dbReference type="InterPro" id="IPR011008">
    <property type="entry name" value="Dimeric_a/b-barrel"/>
</dbReference>
<dbReference type="InterPro" id="IPR044662">
    <property type="entry name" value="HS1/DABB1-like"/>
</dbReference>
<gene>
    <name evidence="3" type="ORF">HHL24_42110</name>
</gene>
<dbReference type="RefSeq" id="WP_169491163.1">
    <property type="nucleotide sequence ID" value="NZ_JABBGJ010000089.1"/>
</dbReference>
<name>A0A848IRV4_9BURK</name>
<accession>A0A848IRV4</accession>
<dbReference type="SMART" id="SM00886">
    <property type="entry name" value="Dabb"/>
    <property type="match status" value="1"/>
</dbReference>
<keyword evidence="4" id="KW-1185">Reference proteome</keyword>
<evidence type="ECO:0000256" key="1">
    <source>
        <dbReference type="ARBA" id="ARBA00011738"/>
    </source>
</evidence>
<proteinExistence type="predicted"/>
<dbReference type="AlphaFoldDB" id="A0A848IRV4"/>